<evidence type="ECO:0000313" key="3">
    <source>
        <dbReference type="Proteomes" id="UP000253729"/>
    </source>
</evidence>
<dbReference type="SUPFAM" id="SSF89796">
    <property type="entry name" value="CoA-transferase family III (CaiB/BaiF)"/>
    <property type="match status" value="2"/>
</dbReference>
<protein>
    <submittedName>
        <fullName evidence="2">CoA-transferase family III domain-containing protein</fullName>
    </submittedName>
</protein>
<dbReference type="PANTHER" id="PTHR48229:SF1">
    <property type="entry name" value="ALPHA METHYLACYL-COA RACEMASE-RELATED"/>
    <property type="match status" value="1"/>
</dbReference>
<dbReference type="GO" id="GO:0016740">
    <property type="term" value="F:transferase activity"/>
    <property type="evidence" value="ECO:0007669"/>
    <property type="project" value="UniProtKB-KW"/>
</dbReference>
<keyword evidence="3" id="KW-1185">Reference proteome</keyword>
<organism evidence="2 3">
    <name type="scientific">Aspergillus welwitschiae</name>
    <dbReference type="NCBI Taxonomy" id="1341132"/>
    <lineage>
        <taxon>Eukaryota</taxon>
        <taxon>Fungi</taxon>
        <taxon>Dikarya</taxon>
        <taxon>Ascomycota</taxon>
        <taxon>Pezizomycotina</taxon>
        <taxon>Eurotiomycetes</taxon>
        <taxon>Eurotiomycetidae</taxon>
        <taxon>Eurotiales</taxon>
        <taxon>Aspergillaceae</taxon>
        <taxon>Aspergillus</taxon>
        <taxon>Aspergillus subgen. Circumdati</taxon>
    </lineage>
</organism>
<dbReference type="InterPro" id="IPR052985">
    <property type="entry name" value="CoA-trans_III_biosynth/detox"/>
</dbReference>
<dbReference type="STRING" id="1341132.A0A3F3PSV6"/>
<sequence>MMAVYSHSILELLDPPCFAALQYLLFLFRTLLSCKHLTPFTMASHETTSSADIYGPGTFVDKDFLPAPQDASRIFEYIAKRTPGFTQDHELWRTVRFTGCDLPVIPGPTKAPLVAAALHAMCGVVAHEIIEDRDGTAARNQNVKVNTDHAAIWLGTIFAASVEGKDMSELVRSRKLPSLFERDFEKGWQATPMRQRSTAIYKTKTPGVWYQIHGSLDAAPVLRALGMDPDYPAKTPDEAYEYISKHVEQWTADELEMLNVKNGFCGSICFTPQGWADTLMGKRLAEHPLVGYSRQSHAIPTPPIPFSKVANDKRPLAGIKVVELVRIIAGPVIGSTLAALGADVIRVNCSRLVDLNVLQLTLNAGKRTIDLDLTKREDKSRLRELIEGADVFVQGFRPNAIARKGFGVNDLLEMAGNRGKGIVYVEENCYGPDGPYHERPGWQQIGDAASGSSYVMGRSLGFTDGTSVLPPLPISDMTTGLVGALGALMALRDRSRHGGSYRVTSSLVKADTINLEPEIGLYSPEVVEKCTQLFKWGHIGPSQFVTEILLVVMDGWKNVFPQYFKAGPESLLSSFGEGPWGKMELLRPVAQLSDPSVTPRWLTPSVPNCYHDRNINWL</sequence>
<dbReference type="Pfam" id="PF02515">
    <property type="entry name" value="CoA_transf_3"/>
    <property type="match status" value="1"/>
</dbReference>
<dbReference type="GeneID" id="38142383"/>
<gene>
    <name evidence="2" type="ORF">BDQ94DRAFT_181997</name>
</gene>
<comment type="similarity">
    <text evidence="1">Belongs to the CoA-transferase III family.</text>
</comment>
<dbReference type="InterPro" id="IPR023606">
    <property type="entry name" value="CoA-Trfase_III_dom_1_sf"/>
</dbReference>
<keyword evidence="2" id="KW-0808">Transferase</keyword>
<proteinExistence type="inferred from homology"/>
<evidence type="ECO:0000256" key="1">
    <source>
        <dbReference type="ARBA" id="ARBA00008383"/>
    </source>
</evidence>
<name>A0A3F3PSV6_9EURO</name>
<dbReference type="Gene3D" id="3.40.50.10540">
    <property type="entry name" value="Crotonobetainyl-coa:carnitine coa-transferase, domain 1"/>
    <property type="match status" value="1"/>
</dbReference>
<evidence type="ECO:0000313" key="2">
    <source>
        <dbReference type="EMBL" id="RDH29973.1"/>
    </source>
</evidence>
<dbReference type="RefSeq" id="XP_026622995.1">
    <property type="nucleotide sequence ID" value="XM_026774027.1"/>
</dbReference>
<dbReference type="PANTHER" id="PTHR48229">
    <property type="entry name" value="CAIB/BAIF FAMILY ENZYME (AFU_ORTHOLOGUE AFUA_1G05360)-RELATED"/>
    <property type="match status" value="1"/>
</dbReference>
<dbReference type="AlphaFoldDB" id="A0A3F3PSV6"/>
<dbReference type="Proteomes" id="UP000253729">
    <property type="component" value="Unassembled WGS sequence"/>
</dbReference>
<dbReference type="InterPro" id="IPR003673">
    <property type="entry name" value="CoA-Trfase_fam_III"/>
</dbReference>
<dbReference type="EMBL" id="KZ852064">
    <property type="protein sequence ID" value="RDH29973.1"/>
    <property type="molecule type" value="Genomic_DNA"/>
</dbReference>
<accession>A0A3F3PSV6</accession>
<reference evidence="2 3" key="1">
    <citation type="submission" date="2018-07" db="EMBL/GenBank/DDBJ databases">
        <title>The genomes of Aspergillus section Nigri reveals drivers in fungal speciation.</title>
        <authorList>
            <consortium name="DOE Joint Genome Institute"/>
            <person name="Vesth T.C."/>
            <person name="Nybo J."/>
            <person name="Theobald S."/>
            <person name="Brandl J."/>
            <person name="Frisvad J.C."/>
            <person name="Nielsen K.F."/>
            <person name="Lyhne E.K."/>
            <person name="Kogle M.E."/>
            <person name="Kuo A."/>
            <person name="Riley R."/>
            <person name="Clum A."/>
            <person name="Nolan M."/>
            <person name="Lipzen A."/>
            <person name="Salamov A."/>
            <person name="Henrissat B."/>
            <person name="Wiebenga A."/>
            <person name="De vries R.P."/>
            <person name="Grigoriev I.V."/>
            <person name="Mortensen U.H."/>
            <person name="Andersen M.R."/>
            <person name="Baker S.E."/>
        </authorList>
    </citation>
    <scope>NUCLEOTIDE SEQUENCE [LARGE SCALE GENOMIC DNA]</scope>
    <source>
        <strain evidence="2 3">CBS 139.54b</strain>
    </source>
</reference>